<evidence type="ECO:0000256" key="6">
    <source>
        <dbReference type="ARBA" id="ARBA00022691"/>
    </source>
</evidence>
<dbReference type="Pfam" id="PF00512">
    <property type="entry name" value="HisKA"/>
    <property type="match status" value="1"/>
</dbReference>
<dbReference type="Pfam" id="PF02518">
    <property type="entry name" value="HATPase_c"/>
    <property type="match status" value="1"/>
</dbReference>
<dbReference type="InterPro" id="IPR022641">
    <property type="entry name" value="CheR_N"/>
</dbReference>
<evidence type="ECO:0000256" key="9">
    <source>
        <dbReference type="ARBA" id="ARBA00023136"/>
    </source>
</evidence>
<evidence type="ECO:0000259" key="15">
    <source>
        <dbReference type="PROSITE" id="PS50112"/>
    </source>
</evidence>
<dbReference type="Gene3D" id="3.30.565.10">
    <property type="entry name" value="Histidine kinase-like ATPase, C-terminal domain"/>
    <property type="match status" value="1"/>
</dbReference>
<dbReference type="Pfam" id="PF00072">
    <property type="entry name" value="Response_reg"/>
    <property type="match status" value="1"/>
</dbReference>
<feature type="domain" description="Histidine kinase" evidence="13">
    <location>
        <begin position="982"/>
        <end position="1200"/>
    </location>
</feature>
<dbReference type="InterPro" id="IPR003661">
    <property type="entry name" value="HisK_dim/P_dom"/>
</dbReference>
<dbReference type="SUPFAM" id="SSF53335">
    <property type="entry name" value="S-adenosyl-L-methionine-dependent methyltransferases"/>
    <property type="match status" value="1"/>
</dbReference>
<dbReference type="PROSITE" id="PS50122">
    <property type="entry name" value="CHEB"/>
    <property type="match status" value="1"/>
</dbReference>
<dbReference type="SUPFAM" id="SSF55785">
    <property type="entry name" value="PYP-like sensor domain (PAS domain)"/>
    <property type="match status" value="2"/>
</dbReference>
<evidence type="ECO:0000256" key="8">
    <source>
        <dbReference type="ARBA" id="ARBA00023012"/>
    </source>
</evidence>
<dbReference type="CDD" id="cd16922">
    <property type="entry name" value="HATPase_EvgS-ArcB-TorS-like"/>
    <property type="match status" value="1"/>
</dbReference>
<evidence type="ECO:0000259" key="18">
    <source>
        <dbReference type="PROSITE" id="PS50123"/>
    </source>
</evidence>
<evidence type="ECO:0000256" key="7">
    <source>
        <dbReference type="ARBA" id="ARBA00022777"/>
    </source>
</evidence>
<dbReference type="SMART" id="SM00448">
    <property type="entry name" value="REC"/>
    <property type="match status" value="1"/>
</dbReference>
<dbReference type="FunFam" id="1.10.287.130:FF:000001">
    <property type="entry name" value="Two-component sensor histidine kinase"/>
    <property type="match status" value="1"/>
</dbReference>
<dbReference type="SUPFAM" id="SSF55874">
    <property type="entry name" value="ATPase domain of HSP90 chaperone/DNA topoisomerase II/histidine kinase"/>
    <property type="match status" value="1"/>
</dbReference>
<evidence type="ECO:0000259" key="13">
    <source>
        <dbReference type="PROSITE" id="PS50109"/>
    </source>
</evidence>
<evidence type="ECO:0000256" key="11">
    <source>
        <dbReference type="PROSITE-ProRule" id="PRU00169"/>
    </source>
</evidence>
<dbReference type="EMBL" id="CP012159">
    <property type="protein sequence ID" value="AKT39233.1"/>
    <property type="molecule type" value="Genomic_DNA"/>
</dbReference>
<dbReference type="InterPro" id="IPR003594">
    <property type="entry name" value="HATPase_dom"/>
</dbReference>
<dbReference type="InterPro" id="IPR011006">
    <property type="entry name" value="CheY-like_superfamily"/>
</dbReference>
<feature type="domain" description="PAS" evidence="15">
    <location>
        <begin position="846"/>
        <end position="916"/>
    </location>
</feature>
<feature type="coiled-coil region" evidence="12">
    <location>
        <begin position="659"/>
        <end position="735"/>
    </location>
</feature>
<dbReference type="Pfam" id="PF01739">
    <property type="entry name" value="CheR"/>
    <property type="match status" value="1"/>
</dbReference>
<feature type="domain" description="CheB-type methylesterase" evidence="17">
    <location>
        <begin position="23"/>
        <end position="211"/>
    </location>
</feature>
<evidence type="ECO:0000259" key="16">
    <source>
        <dbReference type="PROSITE" id="PS50113"/>
    </source>
</evidence>
<dbReference type="PROSITE" id="PS50123">
    <property type="entry name" value="CHER"/>
    <property type="match status" value="1"/>
</dbReference>
<dbReference type="Proteomes" id="UP000067626">
    <property type="component" value="Chromosome"/>
</dbReference>
<keyword evidence="9" id="KW-0472">Membrane</keyword>
<dbReference type="InterPro" id="IPR000673">
    <property type="entry name" value="Sig_transdc_resp-reg_Me-estase"/>
</dbReference>
<evidence type="ECO:0000256" key="1">
    <source>
        <dbReference type="ARBA" id="ARBA00000085"/>
    </source>
</evidence>
<dbReference type="InterPro" id="IPR022642">
    <property type="entry name" value="CheR_C"/>
</dbReference>
<dbReference type="GO" id="GO:0008983">
    <property type="term" value="F:protein-glutamate O-methyltransferase activity"/>
    <property type="evidence" value="ECO:0007669"/>
    <property type="project" value="UniProtKB-EC"/>
</dbReference>
<feature type="modified residue" description="4-aspartylphosphate" evidence="11">
    <location>
        <position position="1271"/>
    </location>
</feature>
<dbReference type="GO" id="GO:0006935">
    <property type="term" value="P:chemotaxis"/>
    <property type="evidence" value="ECO:0007669"/>
    <property type="project" value="InterPro"/>
</dbReference>
<dbReference type="InterPro" id="IPR001610">
    <property type="entry name" value="PAC"/>
</dbReference>
<dbReference type="GO" id="GO:0032259">
    <property type="term" value="P:methylation"/>
    <property type="evidence" value="ECO:0007669"/>
    <property type="project" value="UniProtKB-KW"/>
</dbReference>
<dbReference type="NCBIfam" id="TIGR00229">
    <property type="entry name" value="sensory_box"/>
    <property type="match status" value="1"/>
</dbReference>
<dbReference type="FunFam" id="3.30.565.10:FF:000006">
    <property type="entry name" value="Sensor histidine kinase WalK"/>
    <property type="match status" value="1"/>
</dbReference>
<dbReference type="InterPro" id="IPR029063">
    <property type="entry name" value="SAM-dependent_MTases_sf"/>
</dbReference>
<dbReference type="PROSITE" id="PS50113">
    <property type="entry name" value="PAC"/>
    <property type="match status" value="2"/>
</dbReference>
<dbReference type="SMART" id="SM00086">
    <property type="entry name" value="PAC"/>
    <property type="match status" value="2"/>
</dbReference>
<keyword evidence="6" id="KW-0949">S-adenosyl-L-methionine</keyword>
<evidence type="ECO:0000256" key="5">
    <source>
        <dbReference type="ARBA" id="ARBA00022679"/>
    </source>
</evidence>
<dbReference type="SUPFAM" id="SSF52738">
    <property type="entry name" value="Methylesterase CheB, C-terminal domain"/>
    <property type="match status" value="1"/>
</dbReference>
<dbReference type="GO" id="GO:0000155">
    <property type="term" value="F:phosphorelay sensor kinase activity"/>
    <property type="evidence" value="ECO:0007669"/>
    <property type="project" value="InterPro"/>
</dbReference>
<sequence length="1348" mass="149028">MSDLTRKAECSSPARRRADRPLVVGLGTSANERQDLHAFLGGVPAGSGTAVILLVHPDPQTDVDHAAPNLLHDLSEAIRVPVVEAADGTLVEADCIYSVPEHTSVALEDGVLRLAPTDRPDAQRAAIDQFFYSLARDQRERAVAVILSGSGSDGALGLKAVSEAGGMTLVQDPATARHDGMPQSALATGAVDRVLPPAELAAELVAYARHLREACEGHSDEQLRDQVEAALPTVCEILFQATGHNFRHYKNSTLIRRTLRRVQVLRLNSAREYLERLRADPHEIQQLFKDMLIGVTAFFRDPEAFDVLARSVLPRIFEERPPDTPVRIWVPGCATGEEAYTMAMLICEHLDRVAPPSEIQIFATDIDEHAISTARQGIYPLGIADELSPERLRRFFVKKGQHYHIAKEIRDLCLFSAHNLINDPPFSKLDLISCRNLLIYLGEHLQRKLIPLFHYALRPGGFLFLGPSEGINTHRELFRPVDARHRISQRLPTAINAPGLIVERDTAPTSARPPNVPTPTEADTYLIMQRIVLDEFAPKSVVVTEEGQIICASGSLEKYLTVAAGVFHNNVVRLAREGLRVGLRTALAEATSSCRRVVREGLSVRTEAGVQQILLTVQPMPQVGEESGLCLVVFQDVGPPLPRDEVPRSTADTDGSALIEQLERELETTRGNLEKTVQELEAANEDLKSSNEELLSMNEELQSANEELETSKEEVQQANEALARANSDLENLLTSTQIATLFLDEAGNVRRGTQAIAAIYNVLPSDVGRPLGHFTHRARHMPPLPSPSAVREAERPLVDEVETLEGTWYLRRVLPYRTSEGREEGIVVTFTDVTERKRAEQALRDSEERFRAMAETVPDILFTNRPDGWTDYANPRFYEYTGLPAGTAVGAAWADSVHPDDRETRAELWREAVRTGQPFEMKYRLRAAEGTYRWFQARARPIHDHDGQIIKWFGACSDIEELVHTQAALKAEDRRKDEFLATLAHELRNPLAPIRNMVQILRAKEPSASELHLARSIIDRQVEHLTRLVDDLLDVSRITRGAIELRREVISLSAIIERAMETSRPIVEASRHELAVSLPQAPVHLDADATRLAQVFANLLHNAAKYTPEGGHLQLVARVEGDDVAVRVTDDGIGIPRGMQERIFEMFAQADTSLERAQGGLGIGLTIAKRLVEMHGGTIQATSAGQGKGSEITVRLPLPADIEAPLDEPVRSTTQLPKSALRVLVVDDNEDSAESLSMLLELTGNDVKMAHDGLSALEMALQHRPDLILLDIGMPGMTGYEVAQKLRQMPALEGVLLVAMTGWGQDEDRRRSKEAGFDHHLVKPVEPSLLWKIVADLASRHGTPVVTP</sequence>
<dbReference type="Gene3D" id="1.10.287.130">
    <property type="match status" value="1"/>
</dbReference>
<dbReference type="SUPFAM" id="SSF47757">
    <property type="entry name" value="Chemotaxis receptor methyltransferase CheR, N-terminal domain"/>
    <property type="match status" value="1"/>
</dbReference>
<feature type="domain" description="Response regulatory" evidence="14">
    <location>
        <begin position="1222"/>
        <end position="1338"/>
    </location>
</feature>
<evidence type="ECO:0000256" key="10">
    <source>
        <dbReference type="PROSITE-ProRule" id="PRU00050"/>
    </source>
</evidence>
<dbReference type="InterPro" id="IPR050903">
    <property type="entry name" value="Bact_Chemotaxis_MeTrfase"/>
</dbReference>
<reference evidence="19 20" key="1">
    <citation type="submission" date="2015-07" db="EMBL/GenBank/DDBJ databases">
        <title>Genome analysis of myxobacterium Chondromyces crocatus Cm c5 reveals a high potential for natural compound synthesis and the genetic basis for the loss of fruiting body formation.</title>
        <authorList>
            <person name="Zaburannyi N."/>
            <person name="Bunk B."/>
            <person name="Maier J."/>
            <person name="Overmann J."/>
            <person name="Mueller R."/>
        </authorList>
    </citation>
    <scope>NUCLEOTIDE SEQUENCE [LARGE SCALE GENOMIC DNA]</scope>
    <source>
        <strain evidence="19 20">Cm c5</strain>
    </source>
</reference>
<dbReference type="InterPro" id="IPR005467">
    <property type="entry name" value="His_kinase_dom"/>
</dbReference>
<dbReference type="CDD" id="cd00130">
    <property type="entry name" value="PAS"/>
    <property type="match status" value="1"/>
</dbReference>
<comment type="caution">
    <text evidence="10">Lacks conserved residue(s) required for the propagation of feature annotation.</text>
</comment>
<dbReference type="SUPFAM" id="SSF52172">
    <property type="entry name" value="CheY-like"/>
    <property type="match status" value="1"/>
</dbReference>
<dbReference type="FunFam" id="3.30.450.20:FF:000099">
    <property type="entry name" value="Sensory box sensor histidine kinase"/>
    <property type="match status" value="1"/>
</dbReference>
<dbReference type="CDD" id="cd00082">
    <property type="entry name" value="HisKA"/>
    <property type="match status" value="1"/>
</dbReference>
<evidence type="ECO:0000256" key="2">
    <source>
        <dbReference type="ARBA" id="ARBA00001541"/>
    </source>
</evidence>
<evidence type="ECO:0000256" key="12">
    <source>
        <dbReference type="SAM" id="Coils"/>
    </source>
</evidence>
<keyword evidence="3 11" id="KW-0597">Phosphoprotein</keyword>
<dbReference type="Gene3D" id="3.40.50.180">
    <property type="entry name" value="Methylesterase CheB, C-terminal domain"/>
    <property type="match status" value="1"/>
</dbReference>
<dbReference type="PROSITE" id="PS50112">
    <property type="entry name" value="PAS"/>
    <property type="match status" value="1"/>
</dbReference>
<evidence type="ECO:0000313" key="19">
    <source>
        <dbReference type="EMBL" id="AKT39233.1"/>
    </source>
</evidence>
<dbReference type="PROSITE" id="PS50110">
    <property type="entry name" value="RESPONSE_REGULATORY"/>
    <property type="match status" value="1"/>
</dbReference>
<dbReference type="GO" id="GO:0008984">
    <property type="term" value="F:protein-glutamate methylesterase activity"/>
    <property type="evidence" value="ECO:0007669"/>
    <property type="project" value="InterPro"/>
</dbReference>
<evidence type="ECO:0000256" key="3">
    <source>
        <dbReference type="ARBA" id="ARBA00022553"/>
    </source>
</evidence>
<keyword evidence="12" id="KW-0175">Coiled coil</keyword>
<dbReference type="SMART" id="SM00387">
    <property type="entry name" value="HATPase_c"/>
    <property type="match status" value="1"/>
</dbReference>
<dbReference type="OrthoDB" id="9786165at2"/>
<dbReference type="SMART" id="SM00138">
    <property type="entry name" value="MeTrc"/>
    <property type="match status" value="1"/>
</dbReference>
<feature type="domain" description="PAC" evidence="16">
    <location>
        <begin position="919"/>
        <end position="971"/>
    </location>
</feature>
<dbReference type="InterPro" id="IPR013655">
    <property type="entry name" value="PAS_fold_3"/>
</dbReference>
<dbReference type="KEGG" id="ccro:CMC5_033820"/>
<feature type="domain" description="PAC" evidence="16">
    <location>
        <begin position="791"/>
        <end position="845"/>
    </location>
</feature>
<dbReference type="InterPro" id="IPR036890">
    <property type="entry name" value="HATPase_C_sf"/>
</dbReference>
<dbReference type="InterPro" id="IPR035909">
    <property type="entry name" value="CheB_C"/>
</dbReference>
<accession>A0A0K1EF86</accession>
<dbReference type="Pfam" id="PF13596">
    <property type="entry name" value="PAS_10"/>
    <property type="match status" value="1"/>
</dbReference>
<dbReference type="InterPro" id="IPR001789">
    <property type="entry name" value="Sig_transdc_resp-reg_receiver"/>
</dbReference>
<comment type="catalytic activity">
    <reaction evidence="1">
        <text>ATP + protein L-histidine = ADP + protein N-phospho-L-histidine.</text>
        <dbReference type="EC" id="2.7.13.3"/>
    </reaction>
</comment>
<protein>
    <submittedName>
        <fullName evidence="19">Histidine kinase</fullName>
        <ecNumber evidence="19">2.7.13.3</ecNumber>
    </submittedName>
</protein>
<dbReference type="CDD" id="cd16434">
    <property type="entry name" value="CheB-CheR_fusion"/>
    <property type="match status" value="1"/>
</dbReference>
<name>A0A0K1EF86_CHOCO</name>
<dbReference type="Pfam" id="PF01339">
    <property type="entry name" value="CheB_methylest"/>
    <property type="match status" value="1"/>
</dbReference>
<keyword evidence="4" id="KW-0489">Methyltransferase</keyword>
<proteinExistence type="predicted"/>
<dbReference type="PRINTS" id="PR00996">
    <property type="entry name" value="CHERMTFRASE"/>
</dbReference>
<dbReference type="EC" id="2.7.13.3" evidence="19"/>
<dbReference type="CDD" id="cd17580">
    <property type="entry name" value="REC_2_DhkD-like"/>
    <property type="match status" value="1"/>
</dbReference>
<dbReference type="SMART" id="SM00091">
    <property type="entry name" value="PAS"/>
    <property type="match status" value="1"/>
</dbReference>
<dbReference type="InterPro" id="IPR000014">
    <property type="entry name" value="PAS"/>
</dbReference>
<dbReference type="InterPro" id="IPR000780">
    <property type="entry name" value="CheR_MeTrfase"/>
</dbReference>
<dbReference type="InterPro" id="IPR036097">
    <property type="entry name" value="HisK_dim/P_sf"/>
</dbReference>
<dbReference type="GO" id="GO:0005737">
    <property type="term" value="C:cytoplasm"/>
    <property type="evidence" value="ECO:0007669"/>
    <property type="project" value="InterPro"/>
</dbReference>
<dbReference type="InterPro" id="IPR036804">
    <property type="entry name" value="CheR_N_sf"/>
</dbReference>
<organism evidence="19 20">
    <name type="scientific">Chondromyces crocatus</name>
    <dbReference type="NCBI Taxonomy" id="52"/>
    <lineage>
        <taxon>Bacteria</taxon>
        <taxon>Pseudomonadati</taxon>
        <taxon>Myxococcota</taxon>
        <taxon>Polyangia</taxon>
        <taxon>Polyangiales</taxon>
        <taxon>Polyangiaceae</taxon>
        <taxon>Chondromyces</taxon>
    </lineage>
</organism>
<gene>
    <name evidence="19" type="ORF">CMC5_033820</name>
</gene>
<dbReference type="GO" id="GO:0000156">
    <property type="term" value="F:phosphorelay response regulator activity"/>
    <property type="evidence" value="ECO:0007669"/>
    <property type="project" value="InterPro"/>
</dbReference>
<dbReference type="Gene3D" id="3.30.450.20">
    <property type="entry name" value="PAS domain"/>
    <property type="match status" value="2"/>
</dbReference>
<dbReference type="PANTHER" id="PTHR24422:SF27">
    <property type="entry name" value="PROTEIN-GLUTAMATE O-METHYLTRANSFERASE"/>
    <property type="match status" value="1"/>
</dbReference>
<dbReference type="SUPFAM" id="SSF47384">
    <property type="entry name" value="Homodimeric domain of signal transducing histidine kinase"/>
    <property type="match status" value="1"/>
</dbReference>
<dbReference type="InterPro" id="IPR000700">
    <property type="entry name" value="PAS-assoc_C"/>
</dbReference>
<feature type="domain" description="CheR-type methyltransferase" evidence="18">
    <location>
        <begin position="234"/>
        <end position="471"/>
    </location>
</feature>
<dbReference type="Pfam" id="PF08447">
    <property type="entry name" value="PAS_3"/>
    <property type="match status" value="1"/>
</dbReference>
<dbReference type="Gene3D" id="3.40.50.150">
    <property type="entry name" value="Vaccinia Virus protein VP39"/>
    <property type="match status" value="1"/>
</dbReference>
<dbReference type="Pfam" id="PF03705">
    <property type="entry name" value="CheR_N"/>
    <property type="match status" value="1"/>
</dbReference>
<evidence type="ECO:0000259" key="14">
    <source>
        <dbReference type="PROSITE" id="PS50110"/>
    </source>
</evidence>
<dbReference type="Gene3D" id="3.40.50.2300">
    <property type="match status" value="1"/>
</dbReference>
<dbReference type="STRING" id="52.CMC5_033820"/>
<dbReference type="PROSITE" id="PS50109">
    <property type="entry name" value="HIS_KIN"/>
    <property type="match status" value="1"/>
</dbReference>
<keyword evidence="7 19" id="KW-0418">Kinase</keyword>
<keyword evidence="20" id="KW-1185">Reference proteome</keyword>
<evidence type="ECO:0000259" key="17">
    <source>
        <dbReference type="PROSITE" id="PS50122"/>
    </source>
</evidence>
<comment type="catalytic activity">
    <reaction evidence="2">
        <text>L-glutamyl-[protein] + S-adenosyl-L-methionine = [protein]-L-glutamate 5-O-methyl ester + S-adenosyl-L-homocysteine</text>
        <dbReference type="Rhea" id="RHEA:24452"/>
        <dbReference type="Rhea" id="RHEA-COMP:10208"/>
        <dbReference type="Rhea" id="RHEA-COMP:10311"/>
        <dbReference type="ChEBI" id="CHEBI:29973"/>
        <dbReference type="ChEBI" id="CHEBI:57856"/>
        <dbReference type="ChEBI" id="CHEBI:59789"/>
        <dbReference type="ChEBI" id="CHEBI:82795"/>
        <dbReference type="EC" id="2.1.1.80"/>
    </reaction>
</comment>
<dbReference type="Gene3D" id="1.10.155.10">
    <property type="entry name" value="Chemotaxis receptor methyltransferase CheR, N-terminal domain"/>
    <property type="match status" value="1"/>
</dbReference>
<keyword evidence="8" id="KW-0902">Two-component regulatory system</keyword>
<evidence type="ECO:0000313" key="20">
    <source>
        <dbReference type="Proteomes" id="UP000067626"/>
    </source>
</evidence>
<dbReference type="SMART" id="SM00388">
    <property type="entry name" value="HisKA"/>
    <property type="match status" value="1"/>
</dbReference>
<keyword evidence="5 19" id="KW-0808">Transferase</keyword>
<evidence type="ECO:0000256" key="4">
    <source>
        <dbReference type="ARBA" id="ARBA00022603"/>
    </source>
</evidence>
<dbReference type="PANTHER" id="PTHR24422">
    <property type="entry name" value="CHEMOTAXIS PROTEIN METHYLTRANSFERASE"/>
    <property type="match status" value="1"/>
</dbReference>
<dbReference type="PATRIC" id="fig|52.7.peg.3724"/>
<dbReference type="InterPro" id="IPR035965">
    <property type="entry name" value="PAS-like_dom_sf"/>
</dbReference>